<protein>
    <recommendedName>
        <fullName evidence="6">RING-CH-type domain-containing protein</fullName>
    </recommendedName>
</protein>
<feature type="domain" description="RING-CH-type" evidence="6">
    <location>
        <begin position="56"/>
        <end position="148"/>
    </location>
</feature>
<dbReference type="SMART" id="SM00744">
    <property type="entry name" value="RINGv"/>
    <property type="match status" value="1"/>
</dbReference>
<dbReference type="Pfam" id="PF12906">
    <property type="entry name" value="RINGv"/>
    <property type="match status" value="1"/>
</dbReference>
<evidence type="ECO:0000313" key="8">
    <source>
        <dbReference type="Proteomes" id="UP001303473"/>
    </source>
</evidence>
<dbReference type="Gene3D" id="3.30.40.10">
    <property type="entry name" value="Zinc/RING finger domain, C3HC4 (zinc finger)"/>
    <property type="match status" value="1"/>
</dbReference>
<keyword evidence="1" id="KW-0479">Metal-binding</keyword>
<feature type="transmembrane region" description="Helical" evidence="5">
    <location>
        <begin position="160"/>
        <end position="181"/>
    </location>
</feature>
<feature type="region of interest" description="Disordered" evidence="4">
    <location>
        <begin position="1"/>
        <end position="57"/>
    </location>
</feature>
<keyword evidence="3" id="KW-0862">Zinc</keyword>
<feature type="region of interest" description="Disordered" evidence="4">
    <location>
        <begin position="301"/>
        <end position="321"/>
    </location>
</feature>
<dbReference type="PROSITE" id="PS51292">
    <property type="entry name" value="ZF_RING_CH"/>
    <property type="match status" value="1"/>
</dbReference>
<keyword evidence="2" id="KW-0863">Zinc-finger</keyword>
<evidence type="ECO:0000256" key="1">
    <source>
        <dbReference type="ARBA" id="ARBA00022723"/>
    </source>
</evidence>
<dbReference type="SUPFAM" id="SSF57850">
    <property type="entry name" value="RING/U-box"/>
    <property type="match status" value="1"/>
</dbReference>
<evidence type="ECO:0000256" key="3">
    <source>
        <dbReference type="ARBA" id="ARBA00022833"/>
    </source>
</evidence>
<comment type="caution">
    <text evidence="7">The sequence shown here is derived from an EMBL/GenBank/DDBJ whole genome shotgun (WGS) entry which is preliminary data.</text>
</comment>
<evidence type="ECO:0000256" key="4">
    <source>
        <dbReference type="SAM" id="MobiDB-lite"/>
    </source>
</evidence>
<accession>A0AAN6NJT4</accession>
<evidence type="ECO:0000256" key="2">
    <source>
        <dbReference type="ARBA" id="ARBA00022771"/>
    </source>
</evidence>
<reference evidence="8" key="1">
    <citation type="journal article" date="2023" name="Mol. Phylogenet. Evol.">
        <title>Genome-scale phylogeny and comparative genomics of the fungal order Sordariales.</title>
        <authorList>
            <person name="Hensen N."/>
            <person name="Bonometti L."/>
            <person name="Westerberg I."/>
            <person name="Brannstrom I.O."/>
            <person name="Guillou S."/>
            <person name="Cros-Aarteil S."/>
            <person name="Calhoun S."/>
            <person name="Haridas S."/>
            <person name="Kuo A."/>
            <person name="Mondo S."/>
            <person name="Pangilinan J."/>
            <person name="Riley R."/>
            <person name="LaButti K."/>
            <person name="Andreopoulos B."/>
            <person name="Lipzen A."/>
            <person name="Chen C."/>
            <person name="Yan M."/>
            <person name="Daum C."/>
            <person name="Ng V."/>
            <person name="Clum A."/>
            <person name="Steindorff A."/>
            <person name="Ohm R.A."/>
            <person name="Martin F."/>
            <person name="Silar P."/>
            <person name="Natvig D.O."/>
            <person name="Lalanne C."/>
            <person name="Gautier V."/>
            <person name="Ament-Velasquez S.L."/>
            <person name="Kruys A."/>
            <person name="Hutchinson M.I."/>
            <person name="Powell A.J."/>
            <person name="Barry K."/>
            <person name="Miller A.N."/>
            <person name="Grigoriev I.V."/>
            <person name="Debuchy R."/>
            <person name="Gladieux P."/>
            <person name="Hiltunen Thoren M."/>
            <person name="Johannesson H."/>
        </authorList>
    </citation>
    <scope>NUCLEOTIDE SEQUENCE [LARGE SCALE GENOMIC DNA]</scope>
    <source>
        <strain evidence="8">CBS 340.73</strain>
    </source>
</reference>
<dbReference type="EMBL" id="MU853752">
    <property type="protein sequence ID" value="KAK3946409.1"/>
    <property type="molecule type" value="Genomic_DNA"/>
</dbReference>
<dbReference type="GO" id="GO:0008270">
    <property type="term" value="F:zinc ion binding"/>
    <property type="evidence" value="ECO:0007669"/>
    <property type="project" value="UniProtKB-KW"/>
</dbReference>
<dbReference type="CDD" id="cd16495">
    <property type="entry name" value="RING_CH-C4HC3_MARCH"/>
    <property type="match status" value="1"/>
</dbReference>
<dbReference type="Proteomes" id="UP001303473">
    <property type="component" value="Unassembled WGS sequence"/>
</dbReference>
<keyword evidence="8" id="KW-1185">Reference proteome</keyword>
<feature type="transmembrane region" description="Helical" evidence="5">
    <location>
        <begin position="258"/>
        <end position="279"/>
    </location>
</feature>
<dbReference type="InterPro" id="IPR013083">
    <property type="entry name" value="Znf_RING/FYVE/PHD"/>
</dbReference>
<organism evidence="7 8">
    <name type="scientific">Diplogelasinospora grovesii</name>
    <dbReference type="NCBI Taxonomy" id="303347"/>
    <lineage>
        <taxon>Eukaryota</taxon>
        <taxon>Fungi</taxon>
        <taxon>Dikarya</taxon>
        <taxon>Ascomycota</taxon>
        <taxon>Pezizomycotina</taxon>
        <taxon>Sordariomycetes</taxon>
        <taxon>Sordariomycetidae</taxon>
        <taxon>Sordariales</taxon>
        <taxon>Diplogelasinosporaceae</taxon>
        <taxon>Diplogelasinospora</taxon>
    </lineage>
</organism>
<dbReference type="PANTHER" id="PTHR46347">
    <property type="entry name" value="RING/FYVE/PHD ZINC FINGER SUPERFAMILY PROTEIN"/>
    <property type="match status" value="1"/>
</dbReference>
<name>A0AAN6NJT4_9PEZI</name>
<feature type="compositionally biased region" description="Low complexity" evidence="4">
    <location>
        <begin position="31"/>
        <end position="49"/>
    </location>
</feature>
<gene>
    <name evidence="7" type="ORF">QBC46DRAFT_335850</name>
</gene>
<dbReference type="InterPro" id="IPR011016">
    <property type="entry name" value="Znf_RING-CH"/>
</dbReference>
<feature type="compositionally biased region" description="Acidic residues" evidence="4">
    <location>
        <begin position="301"/>
        <end position="313"/>
    </location>
</feature>
<keyword evidence="5" id="KW-1133">Transmembrane helix</keyword>
<sequence>MNHPQRYWDWTSGRADDAQRAATGRNPLSFADAGQANNSAGSNSAGDSGLDQEPRQRHYKPRTCRICLDVVEPTTEINESITKFFTSRARVRYVSDDPKLGRLISPCKCKGSQRYVHEGCLQAWRKSQPLSDRNYWHCPTCNFEYRMARLRWGRWITSKIARAILTLLICLLTVFILGFVADPIFSIAFEPVSVLSERMGGSVMGTREVDPEESTWYFHFVKGFISLGLLGAIKALFTMPWRWLIRVNGGVRRRGADRFADINSGLVLVGVAMFMMTTWKVVERISITALANFSESIVEVGGDDLDEDDEDSPAQESRKDI</sequence>
<proteinExistence type="predicted"/>
<evidence type="ECO:0000259" key="6">
    <source>
        <dbReference type="PROSITE" id="PS51292"/>
    </source>
</evidence>
<evidence type="ECO:0000313" key="7">
    <source>
        <dbReference type="EMBL" id="KAK3946409.1"/>
    </source>
</evidence>
<dbReference type="PANTHER" id="PTHR46347:SF1">
    <property type="entry name" value="RING_FYVE_PHD ZINC FINGER SUPERFAMILY PROTEIN"/>
    <property type="match status" value="1"/>
</dbReference>
<keyword evidence="5" id="KW-0812">Transmembrane</keyword>
<dbReference type="AlphaFoldDB" id="A0AAN6NJT4"/>
<evidence type="ECO:0000256" key="5">
    <source>
        <dbReference type="SAM" id="Phobius"/>
    </source>
</evidence>
<keyword evidence="5" id="KW-0472">Membrane</keyword>
<feature type="transmembrane region" description="Helical" evidence="5">
    <location>
        <begin position="216"/>
        <end position="237"/>
    </location>
</feature>